<keyword evidence="2" id="KW-1185">Reference proteome</keyword>
<gene>
    <name evidence="1" type="ORF">DYI25_04365</name>
</gene>
<dbReference type="EMBL" id="QTKX01000001">
    <property type="protein sequence ID" value="MBS8263675.1"/>
    <property type="molecule type" value="Genomic_DNA"/>
</dbReference>
<evidence type="ECO:0000313" key="2">
    <source>
        <dbReference type="Proteomes" id="UP000761411"/>
    </source>
</evidence>
<dbReference type="Proteomes" id="UP000761411">
    <property type="component" value="Unassembled WGS sequence"/>
</dbReference>
<proteinExistence type="predicted"/>
<accession>A0A944CJK9</accession>
<dbReference type="AlphaFoldDB" id="A0A944CJK9"/>
<sequence length="158" mass="17088">MLHTKQNATQSLPVPSLWGIDAEIAGRPIVRGTITINSISGNTLTGTANFRGNPIPIQGTWDENAKSIRFDTPYASFAGQLAIYDDAGIKVRHLVLNGKFLMKPPSLQAGEAGNWIATTNTELTGPPINTGAIPPVGVFLTSDLLYNNGTRNNRRFNW</sequence>
<name>A0A944CJK9_9BACI</name>
<reference evidence="1 2" key="1">
    <citation type="journal article" date="2021" name="Microorganisms">
        <title>Bacterial Dimethylsulfoniopropionate Biosynthesis in the East China Sea.</title>
        <authorList>
            <person name="Liu J."/>
            <person name="Zhang Y."/>
            <person name="Liu J."/>
            <person name="Zhong H."/>
            <person name="Williams B.T."/>
            <person name="Zheng Y."/>
            <person name="Curson A.R.J."/>
            <person name="Sun C."/>
            <person name="Sun H."/>
            <person name="Song D."/>
            <person name="Wagner Mackenzie B."/>
            <person name="Bermejo Martinez A."/>
            <person name="Todd J.D."/>
            <person name="Zhang X.H."/>
        </authorList>
    </citation>
    <scope>NUCLEOTIDE SEQUENCE [LARGE SCALE GENOMIC DNA]</scope>
    <source>
        <strain evidence="1 2">ESS08</strain>
    </source>
</reference>
<evidence type="ECO:0000313" key="1">
    <source>
        <dbReference type="EMBL" id="MBS8263675.1"/>
    </source>
</evidence>
<comment type="caution">
    <text evidence="1">The sequence shown here is derived from an EMBL/GenBank/DDBJ whole genome shotgun (WGS) entry which is preliminary data.</text>
</comment>
<organism evidence="1 2">
    <name type="scientific">Mesobacillus boroniphilus</name>
    <dbReference type="NCBI Taxonomy" id="308892"/>
    <lineage>
        <taxon>Bacteria</taxon>
        <taxon>Bacillati</taxon>
        <taxon>Bacillota</taxon>
        <taxon>Bacilli</taxon>
        <taxon>Bacillales</taxon>
        <taxon>Bacillaceae</taxon>
        <taxon>Mesobacillus</taxon>
    </lineage>
</organism>
<protein>
    <submittedName>
        <fullName evidence="1">Uncharacterized protein</fullName>
    </submittedName>
</protein>
<dbReference type="RefSeq" id="WP_213367226.1">
    <property type="nucleotide sequence ID" value="NZ_QTKX01000001.1"/>
</dbReference>